<protein>
    <submittedName>
        <fullName evidence="2">Uncharacterized protein</fullName>
    </submittedName>
</protein>
<feature type="compositionally biased region" description="Basic and acidic residues" evidence="1">
    <location>
        <begin position="208"/>
        <end position="219"/>
    </location>
</feature>
<proteinExistence type="predicted"/>
<keyword evidence="3" id="KW-1185">Reference proteome</keyword>
<evidence type="ECO:0000313" key="2">
    <source>
        <dbReference type="EMBL" id="MFI2154848.1"/>
    </source>
</evidence>
<feature type="compositionally biased region" description="Low complexity" evidence="1">
    <location>
        <begin position="224"/>
        <end position="254"/>
    </location>
</feature>
<comment type="caution">
    <text evidence="2">The sequence shown here is derived from an EMBL/GenBank/DDBJ whole genome shotgun (WGS) entry which is preliminary data.</text>
</comment>
<evidence type="ECO:0000256" key="1">
    <source>
        <dbReference type="SAM" id="MobiDB-lite"/>
    </source>
</evidence>
<organism evidence="2 3">
    <name type="scientific">Streptomyces olivaceoviridis</name>
    <name type="common">Streptomyces corchorusii</name>
    <dbReference type="NCBI Taxonomy" id="1921"/>
    <lineage>
        <taxon>Bacteria</taxon>
        <taxon>Bacillati</taxon>
        <taxon>Actinomycetota</taxon>
        <taxon>Actinomycetes</taxon>
        <taxon>Kitasatosporales</taxon>
        <taxon>Streptomycetaceae</taxon>
        <taxon>Streptomyces</taxon>
    </lineage>
</organism>
<dbReference type="Proteomes" id="UP001611397">
    <property type="component" value="Unassembled WGS sequence"/>
</dbReference>
<feature type="compositionally biased region" description="Pro residues" evidence="1">
    <location>
        <begin position="108"/>
        <end position="118"/>
    </location>
</feature>
<evidence type="ECO:0000313" key="3">
    <source>
        <dbReference type="Proteomes" id="UP001611397"/>
    </source>
</evidence>
<sequence>MTDRTSGSGGDRHRPQRLSRGDEWTPEQESEQRDEWAPGDAAPGRRSPRRPLPEERLPGEPGARRPAGAGVPDAGGRTPGESESGRLPGSAGPGREGLTGDDRTPQDTPQPSPGPAGSPAPDVSGDAGSAVPGAAKGPGSPGDGPRHGSEGLRPGTEELGPETPGAQGRASQTYRGRDRDAGGPEWAGEEEGVMPDNGLGAPSVGEVSGRESRMTEARAADTWPTAPGSTAAPGSGAAGTVGTAATAPSGTGAPLLPHEEAEQWERRLREVVTGFVDEPRQAVEQADRALEEIAARFTEAVTRRRRTLRMSWEGTEGRGPGAETDTEQLRLALRDYRELAGRLLHG</sequence>
<feature type="compositionally biased region" description="Low complexity" evidence="1">
    <location>
        <begin position="59"/>
        <end position="76"/>
    </location>
</feature>
<dbReference type="RefSeq" id="WP_341846272.1">
    <property type="nucleotide sequence ID" value="NZ_JBIRUT010000001.1"/>
</dbReference>
<gene>
    <name evidence="2" type="ORF">ACH49L_03975</name>
</gene>
<feature type="region of interest" description="Disordered" evidence="1">
    <location>
        <begin position="1"/>
        <end position="257"/>
    </location>
</feature>
<name>A0ABW7V3T7_STROI</name>
<reference evidence="2 3" key="1">
    <citation type="submission" date="2024-10" db="EMBL/GenBank/DDBJ databases">
        <title>The Natural Products Discovery Center: Release of the First 8490 Sequenced Strains for Exploring Actinobacteria Biosynthetic Diversity.</title>
        <authorList>
            <person name="Kalkreuter E."/>
            <person name="Kautsar S.A."/>
            <person name="Yang D."/>
            <person name="Bader C.D."/>
            <person name="Teijaro C.N."/>
            <person name="Fluegel L."/>
            <person name="Davis C.M."/>
            <person name="Simpson J.R."/>
            <person name="Lauterbach L."/>
            <person name="Steele A.D."/>
            <person name="Gui C."/>
            <person name="Meng S."/>
            <person name="Li G."/>
            <person name="Viehrig K."/>
            <person name="Ye F."/>
            <person name="Su P."/>
            <person name="Kiefer A.F."/>
            <person name="Nichols A."/>
            <person name="Cepeda A.J."/>
            <person name="Yan W."/>
            <person name="Fan B."/>
            <person name="Jiang Y."/>
            <person name="Adhikari A."/>
            <person name="Zheng C.-J."/>
            <person name="Schuster L."/>
            <person name="Cowan T.M."/>
            <person name="Smanski M.J."/>
            <person name="Chevrette M.G."/>
            <person name="De Carvalho L.P.S."/>
            <person name="Shen B."/>
        </authorList>
    </citation>
    <scope>NUCLEOTIDE SEQUENCE [LARGE SCALE GENOMIC DNA]</scope>
    <source>
        <strain evidence="2 3">NPDC020295</strain>
    </source>
</reference>
<accession>A0ABW7V3T7</accession>
<dbReference type="EMBL" id="JBIRWM010000001">
    <property type="protein sequence ID" value="MFI2154848.1"/>
    <property type="molecule type" value="Genomic_DNA"/>
</dbReference>